<evidence type="ECO:0000313" key="2">
    <source>
        <dbReference type="Proteomes" id="UP000254771"/>
    </source>
</evidence>
<accession>A0A370DCW9</accession>
<proteinExistence type="predicted"/>
<protein>
    <submittedName>
        <fullName evidence="1">DUF1289 domain-containing protein</fullName>
    </submittedName>
</protein>
<dbReference type="EMBL" id="QFXE01000021">
    <property type="protein sequence ID" value="RDH82224.1"/>
    <property type="molecule type" value="Genomic_DNA"/>
</dbReference>
<evidence type="ECO:0000313" key="1">
    <source>
        <dbReference type="EMBL" id="RDH82224.1"/>
    </source>
</evidence>
<organism evidence="1 2">
    <name type="scientific">endosymbiont of Escarpia spicata</name>
    <dbReference type="NCBI Taxonomy" id="2200908"/>
    <lineage>
        <taxon>Bacteria</taxon>
        <taxon>Pseudomonadati</taxon>
        <taxon>Pseudomonadota</taxon>
        <taxon>Gammaproteobacteria</taxon>
        <taxon>sulfur-oxidizing symbionts</taxon>
    </lineage>
</organism>
<reference evidence="1 2" key="1">
    <citation type="journal article" date="2018" name="ISME J.">
        <title>Endosymbiont genomes yield clues of tubeworm success.</title>
        <authorList>
            <person name="Li Y."/>
            <person name="Liles M.R."/>
            <person name="Halanych K.M."/>
        </authorList>
    </citation>
    <scope>NUCLEOTIDE SEQUENCE [LARGE SCALE GENOMIC DNA]</scope>
    <source>
        <strain evidence="1">A1462</strain>
    </source>
</reference>
<gene>
    <name evidence="1" type="ORF">DIZ78_17595</name>
</gene>
<dbReference type="Proteomes" id="UP000254771">
    <property type="component" value="Unassembled WGS sequence"/>
</dbReference>
<sequence length="84" mass="9122">MKFIPCQGGDNCTEGGTHCQGCGRSHEEIAETKKLIDALVQFTQKMDFENVEEFTSFVATRAAGKYRMQQGGGMGFGLNIQPGS</sequence>
<name>A0A370DCW9_9GAMM</name>
<keyword evidence="2" id="KW-1185">Reference proteome</keyword>
<comment type="caution">
    <text evidence="1">The sequence shown here is derived from an EMBL/GenBank/DDBJ whole genome shotgun (WGS) entry which is preliminary data.</text>
</comment>
<dbReference type="AlphaFoldDB" id="A0A370DCW9"/>